<dbReference type="AlphaFoldDB" id="A0AAI9T914"/>
<evidence type="ECO:0000313" key="2">
    <source>
        <dbReference type="Proteomes" id="UP001227192"/>
    </source>
</evidence>
<protein>
    <submittedName>
        <fullName evidence="1">Uncharacterized protein</fullName>
    </submittedName>
</protein>
<reference evidence="1" key="2">
    <citation type="journal article" date="2016" name="Fungal Biol.">
        <title>Ochratoxin A production by Penicillium thymicola.</title>
        <authorList>
            <person name="Nguyen H.D.T."/>
            <person name="McMullin D.R."/>
            <person name="Ponomareva E."/>
            <person name="Riley R."/>
            <person name="Pomraning K.R."/>
            <person name="Baker S.E."/>
            <person name="Seifert K.A."/>
        </authorList>
    </citation>
    <scope>NUCLEOTIDE SEQUENCE</scope>
    <source>
        <strain evidence="1">DAOM 180753</strain>
    </source>
</reference>
<dbReference type="Proteomes" id="UP001227192">
    <property type="component" value="Unassembled WGS sequence"/>
</dbReference>
<gene>
    <name evidence="1" type="ORF">VN97_g10486</name>
</gene>
<reference evidence="1" key="1">
    <citation type="submission" date="2015-06" db="EMBL/GenBank/DDBJ databases">
        <authorList>
            <person name="Nguyen H."/>
        </authorList>
    </citation>
    <scope>NUCLEOTIDE SEQUENCE</scope>
    <source>
        <strain evidence="1">DAOM 180753</strain>
    </source>
</reference>
<dbReference type="EMBL" id="LACB01000488">
    <property type="protein sequence ID" value="KAJ9482932.1"/>
    <property type="molecule type" value="Genomic_DNA"/>
</dbReference>
<accession>A0AAI9T914</accession>
<comment type="caution">
    <text evidence="1">The sequence shown here is derived from an EMBL/GenBank/DDBJ whole genome shotgun (WGS) entry which is preliminary data.</text>
</comment>
<organism evidence="1 2">
    <name type="scientific">Penicillium thymicola</name>
    <dbReference type="NCBI Taxonomy" id="293382"/>
    <lineage>
        <taxon>Eukaryota</taxon>
        <taxon>Fungi</taxon>
        <taxon>Dikarya</taxon>
        <taxon>Ascomycota</taxon>
        <taxon>Pezizomycotina</taxon>
        <taxon>Eurotiomycetes</taxon>
        <taxon>Eurotiomycetidae</taxon>
        <taxon>Eurotiales</taxon>
        <taxon>Aspergillaceae</taxon>
        <taxon>Penicillium</taxon>
    </lineage>
</organism>
<keyword evidence="2" id="KW-1185">Reference proteome</keyword>
<proteinExistence type="predicted"/>
<sequence length="69" mass="8507">MNHIYLFPETKQVACRLIVAYRVLSYLSYWNFITMLYVDWELHRFYTQFVMTPALCRDLPICLSRPWRL</sequence>
<name>A0AAI9T914_PENTH</name>
<evidence type="ECO:0000313" key="1">
    <source>
        <dbReference type="EMBL" id="KAJ9482932.1"/>
    </source>
</evidence>